<comment type="caution">
    <text evidence="1">The sequence shown here is derived from an EMBL/GenBank/DDBJ whole genome shotgun (WGS) entry which is preliminary data.</text>
</comment>
<dbReference type="RefSeq" id="WP_254168625.1">
    <property type="nucleotide sequence ID" value="NZ_JAHESF010000036.1"/>
</dbReference>
<protein>
    <submittedName>
        <fullName evidence="1">Uncharacterized protein</fullName>
    </submittedName>
</protein>
<evidence type="ECO:0000313" key="1">
    <source>
        <dbReference type="EMBL" id="MBT1700203.1"/>
    </source>
</evidence>
<dbReference type="Proteomes" id="UP001319200">
    <property type="component" value="Unassembled WGS sequence"/>
</dbReference>
<proteinExistence type="predicted"/>
<accession>A0AAP2DPM5</accession>
<dbReference type="EMBL" id="JAHESF010000036">
    <property type="protein sequence ID" value="MBT1700203.1"/>
    <property type="molecule type" value="Genomic_DNA"/>
</dbReference>
<gene>
    <name evidence="1" type="ORF">KK083_25165</name>
</gene>
<dbReference type="AlphaFoldDB" id="A0AAP2DPM5"/>
<evidence type="ECO:0000313" key="2">
    <source>
        <dbReference type="Proteomes" id="UP001319200"/>
    </source>
</evidence>
<sequence>MEPWLNLLEETKTHFSEGARSVKAYTNDKTYIITRAREAEQFWVTVEEPGFPKIKTASLETYFSEVFGIEAHY</sequence>
<reference evidence="1 2" key="1">
    <citation type="submission" date="2021-05" db="EMBL/GenBank/DDBJ databases">
        <title>A Polyphasic approach of four new species of the genus Ohtaekwangia: Ohtaekwangia histidinii sp. nov., Ohtaekwangia cretensis sp. nov., Ohtaekwangia indiensis sp. nov., Ohtaekwangia reichenbachii sp. nov. from diverse environment.</title>
        <authorList>
            <person name="Octaviana S."/>
        </authorList>
    </citation>
    <scope>NUCLEOTIDE SEQUENCE [LARGE SCALE GENOMIC DNA]</scope>
    <source>
        <strain evidence="1 2">PWU4</strain>
    </source>
</reference>
<keyword evidence="2" id="KW-1185">Reference proteome</keyword>
<organism evidence="1 2">
    <name type="scientific">Chryseosolibacter histidini</name>
    <dbReference type="NCBI Taxonomy" id="2782349"/>
    <lineage>
        <taxon>Bacteria</taxon>
        <taxon>Pseudomonadati</taxon>
        <taxon>Bacteroidota</taxon>
        <taxon>Cytophagia</taxon>
        <taxon>Cytophagales</taxon>
        <taxon>Chryseotaleaceae</taxon>
        <taxon>Chryseosolibacter</taxon>
    </lineage>
</organism>
<name>A0AAP2DPM5_9BACT</name>